<evidence type="ECO:0000313" key="8">
    <source>
        <dbReference type="EMBL" id="MRX71596.1"/>
    </source>
</evidence>
<dbReference type="GO" id="GO:0016740">
    <property type="term" value="F:transferase activity"/>
    <property type="evidence" value="ECO:0007669"/>
    <property type="project" value="UniProtKB-KW"/>
</dbReference>
<dbReference type="PANTHER" id="PTHR34382">
    <property type="entry name" value="PTS SYSTEM N,N'-DIACETYLCHITOBIOSE-SPECIFIC EIIA COMPONENT"/>
    <property type="match status" value="1"/>
</dbReference>
<feature type="binding site" evidence="6">
    <location>
        <position position="81"/>
    </location>
    <ligand>
        <name>Mg(2+)</name>
        <dbReference type="ChEBI" id="CHEBI:18420"/>
        <note>ligand shared between all trimeric partners</note>
    </ligand>
</feature>
<reference evidence="8 9" key="1">
    <citation type="submission" date="2019-11" db="EMBL/GenBank/DDBJ databases">
        <title>Bacillus lacus genome.</title>
        <authorList>
            <person name="Allen C.J."/>
            <person name="Newman J.D."/>
        </authorList>
    </citation>
    <scope>NUCLEOTIDE SEQUENCE [LARGE SCALE GENOMIC DNA]</scope>
    <source>
        <strain evidence="8 9">KCTC 33946</strain>
    </source>
</reference>
<keyword evidence="6" id="KW-0479">Metal-binding</keyword>
<dbReference type="GO" id="GO:0009401">
    <property type="term" value="P:phosphoenolpyruvate-dependent sugar phosphotransferase system"/>
    <property type="evidence" value="ECO:0007669"/>
    <property type="project" value="UniProtKB-KW"/>
</dbReference>
<accession>A0A7X2IXF8</accession>
<organism evidence="8 9">
    <name type="scientific">Metabacillus lacus</name>
    <dbReference type="NCBI Taxonomy" id="1983721"/>
    <lineage>
        <taxon>Bacteria</taxon>
        <taxon>Bacillati</taxon>
        <taxon>Bacillota</taxon>
        <taxon>Bacilli</taxon>
        <taxon>Bacillales</taxon>
        <taxon>Bacillaceae</taxon>
        <taxon>Metabacillus</taxon>
    </lineage>
</organism>
<dbReference type="PROSITE" id="PS51095">
    <property type="entry name" value="PTS_EIIA_TYPE_3"/>
    <property type="match status" value="1"/>
</dbReference>
<dbReference type="OrthoDB" id="350602at2"/>
<comment type="caution">
    <text evidence="8">The sequence shown here is derived from an EMBL/GenBank/DDBJ whole genome shotgun (WGS) entry which is preliminary data.</text>
</comment>
<dbReference type="GO" id="GO:0046872">
    <property type="term" value="F:metal ion binding"/>
    <property type="evidence" value="ECO:0007669"/>
    <property type="project" value="UniProtKB-KW"/>
</dbReference>
<keyword evidence="2" id="KW-0762">Sugar transport</keyword>
<keyword evidence="4" id="KW-0598">Phosphotransferase system</keyword>
<keyword evidence="3" id="KW-0808">Transferase</keyword>
<dbReference type="PANTHER" id="PTHR34382:SF7">
    <property type="entry name" value="PTS SYSTEM N,N'-DIACETYLCHITOBIOSE-SPECIFIC EIIA COMPONENT"/>
    <property type="match status" value="1"/>
</dbReference>
<dbReference type="AlphaFoldDB" id="A0A7X2IXF8"/>
<evidence type="ECO:0000256" key="2">
    <source>
        <dbReference type="ARBA" id="ARBA00022597"/>
    </source>
</evidence>
<comment type="cofactor">
    <cofactor evidence="6">
        <name>Mg(2+)</name>
        <dbReference type="ChEBI" id="CHEBI:18420"/>
    </cofactor>
    <text evidence="6">Binds 1 Mg(2+) ion per trimer.</text>
</comment>
<dbReference type="Gene3D" id="1.20.58.80">
    <property type="entry name" value="Phosphotransferase system, lactose/cellobiose-type IIA subunit"/>
    <property type="match status" value="1"/>
</dbReference>
<keyword evidence="6" id="KW-0460">Magnesium</keyword>
<proteinExistence type="predicted"/>
<keyword evidence="9" id="KW-1185">Reference proteome</keyword>
<evidence type="ECO:0000256" key="3">
    <source>
        <dbReference type="ARBA" id="ARBA00022679"/>
    </source>
</evidence>
<evidence type="ECO:0000256" key="6">
    <source>
        <dbReference type="PIRSR" id="PIRSR000699-2"/>
    </source>
</evidence>
<dbReference type="EMBL" id="WKKI01000006">
    <property type="protein sequence ID" value="MRX71596.1"/>
    <property type="molecule type" value="Genomic_DNA"/>
</dbReference>
<gene>
    <name evidence="8" type="primary">celC</name>
    <name evidence="8" type="ORF">GJU40_05320</name>
</gene>
<dbReference type="RefSeq" id="WP_154306738.1">
    <property type="nucleotide sequence ID" value="NZ_WKKI01000006.1"/>
</dbReference>
<dbReference type="InterPro" id="IPR003188">
    <property type="entry name" value="PTS_IIA_lac/cel"/>
</dbReference>
<evidence type="ECO:0000256" key="1">
    <source>
        <dbReference type="ARBA" id="ARBA00022448"/>
    </source>
</evidence>
<evidence type="ECO:0000313" key="9">
    <source>
        <dbReference type="Proteomes" id="UP000448867"/>
    </source>
</evidence>
<feature type="modified residue" description="Phosphohistidine; by HPr" evidence="7">
    <location>
        <position position="78"/>
    </location>
</feature>
<evidence type="ECO:0000256" key="5">
    <source>
        <dbReference type="PIRSR" id="PIRSR000699-1"/>
    </source>
</evidence>
<evidence type="ECO:0000256" key="7">
    <source>
        <dbReference type="PROSITE-ProRule" id="PRU00418"/>
    </source>
</evidence>
<dbReference type="CDD" id="cd00215">
    <property type="entry name" value="PTS_IIA_lac"/>
    <property type="match status" value="1"/>
</dbReference>
<evidence type="ECO:0000256" key="4">
    <source>
        <dbReference type="ARBA" id="ARBA00022683"/>
    </source>
</evidence>
<keyword evidence="1" id="KW-0813">Transport</keyword>
<feature type="active site" description="Tele-phosphohistidine intermediate" evidence="5">
    <location>
        <position position="78"/>
    </location>
</feature>
<dbReference type="PIRSF" id="PIRSF000699">
    <property type="entry name" value="PTS_IILac_III"/>
    <property type="match status" value="1"/>
</dbReference>
<dbReference type="SUPFAM" id="SSF46973">
    <property type="entry name" value="Enzyme IIa from lactose specific PTS, IIa-lac"/>
    <property type="match status" value="1"/>
</dbReference>
<name>A0A7X2IXF8_9BACI</name>
<dbReference type="Pfam" id="PF02255">
    <property type="entry name" value="PTS_IIA"/>
    <property type="match status" value="1"/>
</dbReference>
<protein>
    <submittedName>
        <fullName evidence="8">PTS cellobiose transporter subunit IIA</fullName>
    </submittedName>
</protein>
<dbReference type="InterPro" id="IPR036542">
    <property type="entry name" value="PTS_IIA_lac/cel_sf"/>
</dbReference>
<dbReference type="Proteomes" id="UP000448867">
    <property type="component" value="Unassembled WGS sequence"/>
</dbReference>
<sequence length="110" mass="12353">MNKEDLYQLSFHLIAHSGNARSLAMEAIQNAKAGEFKSSEDKLIEADEEFAKAHKYQTELIHKEAGGADFHIPIILIHAQDHLMTAQAVKDLAKEIIELYSGSKKPEEHK</sequence>